<evidence type="ECO:0000313" key="2">
    <source>
        <dbReference type="EMBL" id="UJO15939.1"/>
    </source>
</evidence>
<sequence length="88" mass="9722">MIRRPRNWASEAQLTHNVLRSHDLSNFPSNQPTTYPTPSPTRVKATAQRAKSQHRNIQPYGPRVKEPAPKKPTLKELTPAGPGASSAT</sequence>
<reference evidence="2" key="1">
    <citation type="submission" date="2021-12" db="EMBL/GenBank/DDBJ databases">
        <authorList>
            <person name="Zaccaron A."/>
            <person name="Stergiopoulos I."/>
        </authorList>
    </citation>
    <scope>NUCLEOTIDE SEQUENCE</scope>
    <source>
        <strain evidence="2">Race5_Kim</strain>
    </source>
</reference>
<evidence type="ECO:0000313" key="3">
    <source>
        <dbReference type="Proteomes" id="UP000756132"/>
    </source>
</evidence>
<name>A0A9Q8LEV2_PASFU</name>
<dbReference type="AlphaFoldDB" id="A0A9Q8LEV2"/>
<dbReference type="Proteomes" id="UP000756132">
    <property type="component" value="Chromosome 4"/>
</dbReference>
<proteinExistence type="predicted"/>
<organism evidence="2 3">
    <name type="scientific">Passalora fulva</name>
    <name type="common">Tomato leaf mold</name>
    <name type="synonym">Cladosporium fulvum</name>
    <dbReference type="NCBI Taxonomy" id="5499"/>
    <lineage>
        <taxon>Eukaryota</taxon>
        <taxon>Fungi</taxon>
        <taxon>Dikarya</taxon>
        <taxon>Ascomycota</taxon>
        <taxon>Pezizomycotina</taxon>
        <taxon>Dothideomycetes</taxon>
        <taxon>Dothideomycetidae</taxon>
        <taxon>Mycosphaerellales</taxon>
        <taxon>Mycosphaerellaceae</taxon>
        <taxon>Fulvia</taxon>
    </lineage>
</organism>
<dbReference type="KEGG" id="ffu:CLAFUR5_05315"/>
<dbReference type="RefSeq" id="XP_047760305.1">
    <property type="nucleotide sequence ID" value="XM_047904463.1"/>
</dbReference>
<evidence type="ECO:0000256" key="1">
    <source>
        <dbReference type="SAM" id="MobiDB-lite"/>
    </source>
</evidence>
<dbReference type="EMBL" id="CP090166">
    <property type="protein sequence ID" value="UJO15939.1"/>
    <property type="molecule type" value="Genomic_DNA"/>
</dbReference>
<reference evidence="2" key="2">
    <citation type="journal article" date="2022" name="Microb. Genom.">
        <title>A chromosome-scale genome assembly of the tomato pathogen Cladosporium fulvum reveals a compartmentalized genome architecture and the presence of a dispensable chromosome.</title>
        <authorList>
            <person name="Zaccaron A.Z."/>
            <person name="Chen L.H."/>
            <person name="Samaras A."/>
            <person name="Stergiopoulos I."/>
        </authorList>
    </citation>
    <scope>NUCLEOTIDE SEQUENCE</scope>
    <source>
        <strain evidence="2">Race5_Kim</strain>
    </source>
</reference>
<dbReference type="GeneID" id="71985193"/>
<keyword evidence="3" id="KW-1185">Reference proteome</keyword>
<feature type="region of interest" description="Disordered" evidence="1">
    <location>
        <begin position="21"/>
        <end position="88"/>
    </location>
</feature>
<accession>A0A9Q8LEV2</accession>
<feature type="compositionally biased region" description="Polar residues" evidence="1">
    <location>
        <begin position="21"/>
        <end position="36"/>
    </location>
</feature>
<gene>
    <name evidence="2" type="ORF">CLAFUR5_05315</name>
</gene>
<protein>
    <submittedName>
        <fullName evidence="2">Uncharacterized protein</fullName>
    </submittedName>
</protein>